<gene>
    <name evidence="6" type="ORF">HZF24_06490</name>
</gene>
<evidence type="ECO:0000313" key="6">
    <source>
        <dbReference type="EMBL" id="NYB73788.1"/>
    </source>
</evidence>
<dbReference type="PANTHER" id="PTHR32332:SF20">
    <property type="entry name" value="2-NITROPROPANE DIOXYGENASE-LIKE PROTEIN"/>
    <property type="match status" value="1"/>
</dbReference>
<dbReference type="GO" id="GO:0018580">
    <property type="term" value="F:nitronate monooxygenase activity"/>
    <property type="evidence" value="ECO:0007669"/>
    <property type="project" value="InterPro"/>
</dbReference>
<evidence type="ECO:0000256" key="3">
    <source>
        <dbReference type="ARBA" id="ARBA00022630"/>
    </source>
</evidence>
<keyword evidence="3" id="KW-0285">Flavoprotein</keyword>
<dbReference type="CDD" id="cd04730">
    <property type="entry name" value="NPD_like"/>
    <property type="match status" value="1"/>
</dbReference>
<dbReference type="Proteomes" id="UP000611629">
    <property type="component" value="Unassembled WGS sequence"/>
</dbReference>
<reference evidence="6" key="1">
    <citation type="submission" date="2020-07" db="EMBL/GenBank/DDBJ databases">
        <title>Genomic analysis of a strain of Sedimentibacter Hydroxybenzoicus DSM7310.</title>
        <authorList>
            <person name="Ma S."/>
        </authorList>
    </citation>
    <scope>NUCLEOTIDE SEQUENCE</scope>
    <source>
        <strain evidence="6">DSM 7310</strain>
    </source>
</reference>
<protein>
    <recommendedName>
        <fullName evidence="2">Probable nitronate monooxygenase</fullName>
    </recommendedName>
</protein>
<keyword evidence="4" id="KW-0288">FMN</keyword>
<organism evidence="6 7">
    <name type="scientific">Sedimentibacter hydroxybenzoicus DSM 7310</name>
    <dbReference type="NCBI Taxonomy" id="1123245"/>
    <lineage>
        <taxon>Bacteria</taxon>
        <taxon>Bacillati</taxon>
        <taxon>Bacillota</taxon>
        <taxon>Tissierellia</taxon>
        <taxon>Sedimentibacter</taxon>
    </lineage>
</organism>
<comment type="function">
    <text evidence="1">Nitronate monooxygenase that uses molecular oxygen to catalyze the oxidative denitrification of alkyl nitronates. Acts on propionate 3-nitronate (P3N), the presumed physiological substrate. Probably functions in the detoxification of P3N, a metabolic poison produced by plants and fungi as a defense mechanism.</text>
</comment>
<evidence type="ECO:0000256" key="4">
    <source>
        <dbReference type="ARBA" id="ARBA00022643"/>
    </source>
</evidence>
<dbReference type="InterPro" id="IPR004136">
    <property type="entry name" value="NMO"/>
</dbReference>
<evidence type="ECO:0000256" key="2">
    <source>
        <dbReference type="ARBA" id="ARBA00013457"/>
    </source>
</evidence>
<keyword evidence="5" id="KW-0560">Oxidoreductase</keyword>
<name>A0A974BIG8_SEDHY</name>
<evidence type="ECO:0000256" key="1">
    <source>
        <dbReference type="ARBA" id="ARBA00003535"/>
    </source>
</evidence>
<keyword evidence="6" id="KW-0503">Monooxygenase</keyword>
<dbReference type="AlphaFoldDB" id="A0A974BIG8"/>
<keyword evidence="7" id="KW-1185">Reference proteome</keyword>
<comment type="caution">
    <text evidence="6">The sequence shown here is derived from an EMBL/GenBank/DDBJ whole genome shotgun (WGS) entry which is preliminary data.</text>
</comment>
<dbReference type="RefSeq" id="WP_179237480.1">
    <property type="nucleotide sequence ID" value="NZ_JACBNQ010000004.1"/>
</dbReference>
<dbReference type="InterPro" id="IPR013785">
    <property type="entry name" value="Aldolase_TIM"/>
</dbReference>
<evidence type="ECO:0000313" key="7">
    <source>
        <dbReference type="Proteomes" id="UP000611629"/>
    </source>
</evidence>
<dbReference type="EMBL" id="JACBNQ010000004">
    <property type="protein sequence ID" value="NYB73788.1"/>
    <property type="molecule type" value="Genomic_DNA"/>
</dbReference>
<accession>A0A974BIG8</accession>
<proteinExistence type="predicted"/>
<dbReference type="Pfam" id="PF03060">
    <property type="entry name" value="NMO"/>
    <property type="match status" value="1"/>
</dbReference>
<evidence type="ECO:0000256" key="5">
    <source>
        <dbReference type="ARBA" id="ARBA00023002"/>
    </source>
</evidence>
<dbReference type="Gene3D" id="3.20.20.70">
    <property type="entry name" value="Aldolase class I"/>
    <property type="match status" value="1"/>
</dbReference>
<dbReference type="SUPFAM" id="SSF51412">
    <property type="entry name" value="Inosine monophosphate dehydrogenase (IMPDH)"/>
    <property type="match status" value="1"/>
</dbReference>
<dbReference type="PANTHER" id="PTHR32332">
    <property type="entry name" value="2-NITROPROPANE DIOXYGENASE"/>
    <property type="match status" value="1"/>
</dbReference>
<sequence>MGNRVTELFKIERPILEGAMAYACDAKLAKAFCDAGGLGLLGMNCTIVDKNEYDPIKNAENMRGEIRKLRSMTDKPFAVNYIPPMKGTDPKSNYSGPFKQLIIEEKVPVVVIVGDFNDGMIAPEIEDFKNAGVTVVYREACCTVQTCVDAVKAGADAIIVTGCEAGGHNSKYNMSLACILPQVTDVLTDVPIIAAGGIVGEKSARAAVAMGADGVYIGTAIMVAEEARMHPNFKQAIIDAQGEDIVTWRASTARMNTTNNYLGRVCSALAAGGASPYEIAQHYTGDHFIKAMMQGDVEHGCVTLSGACGAIKEIRSTKAILDDIAKGMGY</sequence>